<accession>A0A263D3F3</accession>
<name>A0A263D3F3_9PSEU</name>
<dbReference type="InterPro" id="IPR029063">
    <property type="entry name" value="SAM-dependent_MTases_sf"/>
</dbReference>
<dbReference type="RefSeq" id="WP_094863842.1">
    <property type="nucleotide sequence ID" value="NZ_NKYE01000010.1"/>
</dbReference>
<dbReference type="InParanoid" id="A0A263D3F3"/>
<feature type="domain" description="Methyltransferase" evidence="1">
    <location>
        <begin position="44"/>
        <end position="134"/>
    </location>
</feature>
<protein>
    <submittedName>
        <fullName evidence="2">SAM-dependent methyltransferase</fullName>
    </submittedName>
</protein>
<proteinExistence type="predicted"/>
<dbReference type="AlphaFoldDB" id="A0A263D3F3"/>
<dbReference type="GO" id="GO:0032259">
    <property type="term" value="P:methylation"/>
    <property type="evidence" value="ECO:0007669"/>
    <property type="project" value="UniProtKB-KW"/>
</dbReference>
<gene>
    <name evidence="2" type="ORF">CFN78_17170</name>
</gene>
<comment type="caution">
    <text evidence="2">The sequence shown here is derived from an EMBL/GenBank/DDBJ whole genome shotgun (WGS) entry which is preliminary data.</text>
</comment>
<dbReference type="Gene3D" id="2.20.130.10">
    <property type="entry name" value="CAC2371-like domains"/>
    <property type="match status" value="1"/>
</dbReference>
<dbReference type="SUPFAM" id="SSF53335">
    <property type="entry name" value="S-adenosyl-L-methionine-dependent methyltransferases"/>
    <property type="match status" value="1"/>
</dbReference>
<dbReference type="CDD" id="cd02440">
    <property type="entry name" value="AdoMet_MTases"/>
    <property type="match status" value="1"/>
</dbReference>
<evidence type="ECO:0000313" key="3">
    <source>
        <dbReference type="Proteomes" id="UP000242444"/>
    </source>
</evidence>
<dbReference type="GO" id="GO:0008168">
    <property type="term" value="F:methyltransferase activity"/>
    <property type="evidence" value="ECO:0007669"/>
    <property type="project" value="UniProtKB-KW"/>
</dbReference>
<dbReference type="Proteomes" id="UP000242444">
    <property type="component" value="Unassembled WGS sequence"/>
</dbReference>
<keyword evidence="3" id="KW-1185">Reference proteome</keyword>
<dbReference type="InterPro" id="IPR041698">
    <property type="entry name" value="Methyltransf_25"/>
</dbReference>
<evidence type="ECO:0000259" key="1">
    <source>
        <dbReference type="Pfam" id="PF13649"/>
    </source>
</evidence>
<keyword evidence="2" id="KW-0808">Transferase</keyword>
<dbReference type="Gene3D" id="3.40.50.150">
    <property type="entry name" value="Vaccinia Virus protein VP39"/>
    <property type="match status" value="1"/>
</dbReference>
<dbReference type="OrthoDB" id="189743at2"/>
<evidence type="ECO:0000313" key="2">
    <source>
        <dbReference type="EMBL" id="OZM71885.1"/>
    </source>
</evidence>
<organism evidence="2 3">
    <name type="scientific">Amycolatopsis antarctica</name>
    <dbReference type="NCBI Taxonomy" id="1854586"/>
    <lineage>
        <taxon>Bacteria</taxon>
        <taxon>Bacillati</taxon>
        <taxon>Actinomycetota</taxon>
        <taxon>Actinomycetes</taxon>
        <taxon>Pseudonocardiales</taxon>
        <taxon>Pseudonocardiaceae</taxon>
        <taxon>Amycolatopsis</taxon>
    </lineage>
</organism>
<reference evidence="2 3" key="1">
    <citation type="submission" date="2017-07" db="EMBL/GenBank/DDBJ databases">
        <title>Amycolatopsis antarcticus sp. nov., isolated from the surface of an Antarcticus brown macroalga.</title>
        <authorList>
            <person name="Wang J."/>
            <person name="Leiva S."/>
            <person name="Huang J."/>
            <person name="Huang Y."/>
        </authorList>
    </citation>
    <scope>NUCLEOTIDE SEQUENCE [LARGE SCALE GENOMIC DNA]</scope>
    <source>
        <strain evidence="2 3">AU-G6</strain>
    </source>
</reference>
<sequence>MEYGHDHAELYDLVFRGRGKDFGAEAEDIASMITARRPGARTLVDLACGTGAHLERFADLFDHVEGVEIAPAMRAVAQRRLPSVPVRPGDMRDFDLGRTFDALVCIGNAVACMGSSTDLDLAVSRMAAHVEPGGVLVVEPWWFPHNFIDGYVGGHMLKEDGRVVSRITRSVRQGLTTRMEIKFVVAEAGGITEFTDVLVTSLFTPDEYVAAFEQADCTVEFIEEPLRLADGRHNAPGMYVGVRK</sequence>
<keyword evidence="2" id="KW-0489">Methyltransferase</keyword>
<dbReference type="Pfam" id="PF13649">
    <property type="entry name" value="Methyltransf_25"/>
    <property type="match status" value="1"/>
</dbReference>
<dbReference type="EMBL" id="NKYE01000010">
    <property type="protein sequence ID" value="OZM71885.1"/>
    <property type="molecule type" value="Genomic_DNA"/>
</dbReference>